<protein>
    <submittedName>
        <fullName evidence="3">Dipeptidyl peptidase 3</fullName>
        <ecNumber evidence="3">3.4.14.4</ecNumber>
    </submittedName>
</protein>
<evidence type="ECO:0000256" key="2">
    <source>
        <dbReference type="ARBA" id="ARBA00022801"/>
    </source>
</evidence>
<keyword evidence="4" id="KW-1185">Reference proteome</keyword>
<keyword evidence="1" id="KW-0479">Metal-binding</keyword>
<reference evidence="3 4" key="1">
    <citation type="submission" date="2016-08" db="EMBL/GenBank/DDBJ databases">
        <authorList>
            <person name="Seilhamer J.J."/>
        </authorList>
    </citation>
    <scope>NUCLEOTIDE SEQUENCE [LARGE SCALE GENOMIC DNA]</scope>
    <source>
        <strain evidence="3">ING2-E5A</strain>
    </source>
</reference>
<organism evidence="3 4">
    <name type="scientific">Petrimonas mucosa</name>
    <dbReference type="NCBI Taxonomy" id="1642646"/>
    <lineage>
        <taxon>Bacteria</taxon>
        <taxon>Pseudomonadati</taxon>
        <taxon>Bacteroidota</taxon>
        <taxon>Bacteroidia</taxon>
        <taxon>Bacteroidales</taxon>
        <taxon>Dysgonomonadaceae</taxon>
        <taxon>Petrimonas</taxon>
    </lineage>
</organism>
<dbReference type="KEGG" id="pmuc:ING2E5A_1809"/>
<evidence type="ECO:0000313" key="4">
    <source>
        <dbReference type="Proteomes" id="UP000178485"/>
    </source>
</evidence>
<dbReference type="GO" id="GO:0046872">
    <property type="term" value="F:metal ion binding"/>
    <property type="evidence" value="ECO:0007669"/>
    <property type="project" value="UniProtKB-KW"/>
</dbReference>
<evidence type="ECO:0000256" key="1">
    <source>
        <dbReference type="ARBA" id="ARBA00022723"/>
    </source>
</evidence>
<dbReference type="GO" id="GO:0008239">
    <property type="term" value="F:dipeptidyl-peptidase activity"/>
    <property type="evidence" value="ECO:0007669"/>
    <property type="project" value="UniProtKB-EC"/>
</dbReference>
<dbReference type="Proteomes" id="UP000178485">
    <property type="component" value="Chromosome i"/>
</dbReference>
<dbReference type="PANTHER" id="PTHR23422">
    <property type="entry name" value="DIPEPTIDYL PEPTIDASE III-RELATED"/>
    <property type="match status" value="1"/>
</dbReference>
<dbReference type="EMBL" id="LT608328">
    <property type="protein sequence ID" value="SCM58439.1"/>
    <property type="molecule type" value="Genomic_DNA"/>
</dbReference>
<evidence type="ECO:0000313" key="3">
    <source>
        <dbReference type="EMBL" id="SCM58439.1"/>
    </source>
</evidence>
<gene>
    <name evidence="3" type="primary">dpp3-1</name>
    <name evidence="3" type="ORF">ING2E5A_1809</name>
</gene>
<dbReference type="EC" id="3.4.14.4" evidence="3"/>
<dbReference type="Gene3D" id="3.30.540.30">
    <property type="match status" value="2"/>
</dbReference>
<name>A0A1G4G7V8_9BACT</name>
<dbReference type="InterPro" id="IPR039461">
    <property type="entry name" value="Peptidase_M49"/>
</dbReference>
<sequence length="682" mass="77127">MLSTFFLMAACSGDKSGTASQSAGPDLPDSTFQYKVDRFADVEILRYYVPGFKDLPLAQKELIYYLSQAALEGRDILFDQNNRYNLTIRRVCEGVYENYMGDKSSEDWKNFETYLKQIWMANGIHHHYSEDKILPKFSKEYFVSIVKGVDPGRMPFRDGMAADETLNEILPVMFDPKVMPKRMNQAAGADLIASSAVNFYEGVTQKEVEDFYNAMKDPNDQTPISYGLNSKVVKKDGVITEQVWKLGGMYDKAIARIIGWLEKAAAVAENEQQKEVINTLIDYYKTGDLKTFDEYSIKWVNDTVSRVDFINGFIESYTDPLGMKATWEAMVNFKSEEASKRTQLISDNAQWFEDNSPIDDRFKKEQVKGVSAKVITAAILGGDCYPATPIGINLPNANWIRRDHGSKSVTIDNITSAYDMAAQGSGFNEEFMWSEAEQELSRQYGSLTDNLHTDLHECLGHGSGKLLPGVDGDALKAYGSPLEEARADLFALYYLGDAKLVELGLLPNAEAYKAEYYKYIMNGAMTQLTRIEPGKDIEQAHMRNRALISNWVLDKGKAENVVEMKQRDGKTYIVVNDYEKLRGLFGQLLAEVQRIKSEGDYEAGKALVESYGVKVNQALHKEILERYAKLNLAPYKGFVNPVYKLVTDENGKVTDVTISYNENYVDQQLRYSRQYSVLPLKN</sequence>
<dbReference type="PANTHER" id="PTHR23422:SF11">
    <property type="entry name" value="DIPEPTIDYL PEPTIDASE 3"/>
    <property type="match status" value="1"/>
</dbReference>
<keyword evidence="2 3" id="KW-0378">Hydrolase</keyword>
<dbReference type="STRING" id="1642646.ING2E5A_1809"/>
<proteinExistence type="predicted"/>
<dbReference type="AlphaFoldDB" id="A0A1G4G7V8"/>
<accession>A0A1G4G7V8</accession>
<dbReference type="Pfam" id="PF03571">
    <property type="entry name" value="Peptidase_M49"/>
    <property type="match status" value="2"/>
</dbReference>